<accession>A0ACC1BCA5</accession>
<gene>
    <name evidence="1" type="ORF">Patl1_27564</name>
</gene>
<organism evidence="1 2">
    <name type="scientific">Pistacia atlantica</name>
    <dbReference type="NCBI Taxonomy" id="434234"/>
    <lineage>
        <taxon>Eukaryota</taxon>
        <taxon>Viridiplantae</taxon>
        <taxon>Streptophyta</taxon>
        <taxon>Embryophyta</taxon>
        <taxon>Tracheophyta</taxon>
        <taxon>Spermatophyta</taxon>
        <taxon>Magnoliopsida</taxon>
        <taxon>eudicotyledons</taxon>
        <taxon>Gunneridae</taxon>
        <taxon>Pentapetalae</taxon>
        <taxon>rosids</taxon>
        <taxon>malvids</taxon>
        <taxon>Sapindales</taxon>
        <taxon>Anacardiaceae</taxon>
        <taxon>Pistacia</taxon>
    </lineage>
</organism>
<evidence type="ECO:0000313" key="2">
    <source>
        <dbReference type="Proteomes" id="UP001164250"/>
    </source>
</evidence>
<comment type="caution">
    <text evidence="1">The sequence shown here is derived from an EMBL/GenBank/DDBJ whole genome shotgun (WGS) entry which is preliminary data.</text>
</comment>
<name>A0ACC1BCA5_9ROSI</name>
<keyword evidence="2" id="KW-1185">Reference proteome</keyword>
<protein>
    <submittedName>
        <fullName evidence="1">Uncharacterized protein</fullName>
    </submittedName>
</protein>
<proteinExistence type="predicted"/>
<reference evidence="2" key="1">
    <citation type="journal article" date="2023" name="G3 (Bethesda)">
        <title>Genome assembly and association tests identify interacting loci associated with vigor, precocity, and sex in interspecific pistachio rootstocks.</title>
        <authorList>
            <person name="Palmer W."/>
            <person name="Jacygrad E."/>
            <person name="Sagayaradj S."/>
            <person name="Cavanaugh K."/>
            <person name="Han R."/>
            <person name="Bertier L."/>
            <person name="Beede B."/>
            <person name="Kafkas S."/>
            <person name="Golino D."/>
            <person name="Preece J."/>
            <person name="Michelmore R."/>
        </authorList>
    </citation>
    <scope>NUCLEOTIDE SEQUENCE [LARGE SCALE GENOMIC DNA]</scope>
</reference>
<evidence type="ECO:0000313" key="1">
    <source>
        <dbReference type="EMBL" id="KAJ0096579.1"/>
    </source>
</evidence>
<dbReference type="Proteomes" id="UP001164250">
    <property type="component" value="Chromosome 5"/>
</dbReference>
<sequence>MAIPNSAFSIVPFFLSTKPTALPCEDLPVDYGDWLPKPEPKNRRRAGVLLPSDVVSWPHMVSEISVTRRSTCSTWLHFSGCFVLPLVPPGNKANEEGSPYSGQV</sequence>
<dbReference type="EMBL" id="CM047901">
    <property type="protein sequence ID" value="KAJ0096579.1"/>
    <property type="molecule type" value="Genomic_DNA"/>
</dbReference>